<dbReference type="EMBL" id="AACSIE010000010">
    <property type="protein sequence ID" value="EAL9205126.1"/>
    <property type="molecule type" value="Genomic_DNA"/>
</dbReference>
<dbReference type="AlphaFoldDB" id="A0A1B3XAA9"/>
<dbReference type="Proteomes" id="UP000411403">
    <property type="component" value="Unassembled WGS sequence"/>
</dbReference>
<dbReference type="EMBL" id="AACDUL010000005">
    <property type="protein sequence ID" value="EAK1509356.1"/>
    <property type="molecule type" value="Genomic_DNA"/>
</dbReference>
<evidence type="ECO:0000313" key="2">
    <source>
        <dbReference type="EMBL" id="EAJ1076680.1"/>
    </source>
</evidence>
<dbReference type="Proteomes" id="UP000365807">
    <property type="component" value="Unassembled WGS sequence"/>
</dbReference>
<reference evidence="4 10" key="2">
    <citation type="submission" date="2018-06" db="EMBL/GenBank/DDBJ databases">
        <authorList>
            <consortium name="NARMS: The National Antimicrobial Resistance Monitoring System"/>
        </authorList>
    </citation>
    <scope>NUCLEOTIDE SEQUENCE [LARGE SCALE GENOMIC DNA]</scope>
    <source>
        <strain evidence="7 12">CVM N17C171</strain>
        <strain evidence="4 10">FSIS11807978</strain>
        <strain evidence="6 8">FSIS11812579</strain>
        <strain evidence="2 13">FSIS1609200</strain>
        <strain evidence="5 11">FSIS1711007</strain>
    </source>
</reference>
<keyword evidence="1" id="KW-0812">Transmembrane</keyword>
<evidence type="ECO:0000313" key="7">
    <source>
        <dbReference type="EMBL" id="EAL9205126.1"/>
    </source>
</evidence>
<organism evidence="4 10">
    <name type="scientific">Campylobacter coli</name>
    <dbReference type="NCBI Taxonomy" id="195"/>
    <lineage>
        <taxon>Bacteria</taxon>
        <taxon>Pseudomonadati</taxon>
        <taxon>Campylobacterota</taxon>
        <taxon>Epsilonproteobacteria</taxon>
        <taxon>Campylobacterales</taxon>
        <taxon>Campylobacteraceae</taxon>
        <taxon>Campylobacter</taxon>
    </lineage>
</organism>
<proteinExistence type="predicted"/>
<evidence type="ECO:0000313" key="3">
    <source>
        <dbReference type="EMBL" id="EAK1509356.1"/>
    </source>
</evidence>
<sequence length="167" mass="20051">MENKKAFFIILCLIHVLFYCILVIFKWINLNIILSYEFAFFSILLIVFTSYSNYKKFILAQAKNHQKDFIYPSLFYIKKIEKLPRIVKFISIKDDLSLNFKDRLRFFTLFFALFKLIAYGVLVAGFLFLHRQDKLDILSYICGISSLLVCVFIFMLYIRRYESKKNH</sequence>
<evidence type="ECO:0000313" key="13">
    <source>
        <dbReference type="Proteomes" id="UP000557830"/>
    </source>
</evidence>
<feature type="transmembrane region" description="Helical" evidence="1">
    <location>
        <begin position="7"/>
        <end position="28"/>
    </location>
</feature>
<evidence type="ECO:0000313" key="9">
    <source>
        <dbReference type="Proteomes" id="UP000361993"/>
    </source>
</evidence>
<evidence type="ECO:0000313" key="5">
    <source>
        <dbReference type="EMBL" id="EAK5104105.1"/>
    </source>
</evidence>
<comment type="caution">
    <text evidence="4">The sequence shown here is derived from an EMBL/GenBank/DDBJ whole genome shotgun (WGS) entry which is preliminary data.</text>
</comment>
<keyword evidence="1" id="KW-0472">Membrane</keyword>
<dbReference type="Proteomes" id="UP000409545">
    <property type="component" value="Unassembled WGS sequence"/>
</dbReference>
<evidence type="ECO:0000313" key="6">
    <source>
        <dbReference type="EMBL" id="EAL8417183.1"/>
    </source>
</evidence>
<evidence type="ECO:0000313" key="8">
    <source>
        <dbReference type="Proteomes" id="UP000333665"/>
    </source>
</evidence>
<keyword evidence="1" id="KW-1133">Transmembrane helix</keyword>
<dbReference type="KEGG" id="ccof:VC76_04125"/>
<reference evidence="3 9" key="1">
    <citation type="submission" date="2018-05" db="EMBL/GenBank/DDBJ databases">
        <authorList>
            <consortium name="GenomeTrakr network: Whole genome sequencing for foodborne pathogen traceback"/>
        </authorList>
    </citation>
    <scope>NUCLEOTIDE SEQUENCE [LARGE SCALE GENOMIC DNA]</scope>
    <source>
        <strain evidence="3 9">NC_C6016</strain>
    </source>
</reference>
<feature type="transmembrane region" description="Helical" evidence="1">
    <location>
        <begin position="137"/>
        <end position="158"/>
    </location>
</feature>
<dbReference type="Proteomes" id="UP000333665">
    <property type="component" value="Unassembled WGS sequence"/>
</dbReference>
<dbReference type="OrthoDB" id="5363423at2"/>
<dbReference type="EMBL" id="AACRQU010000018">
    <property type="protein sequence ID" value="EAL8417183.1"/>
    <property type="molecule type" value="Genomic_DNA"/>
</dbReference>
<feature type="transmembrane region" description="Helical" evidence="1">
    <location>
        <begin position="106"/>
        <end position="131"/>
    </location>
</feature>
<evidence type="ECO:0000256" key="1">
    <source>
        <dbReference type="SAM" id="Phobius"/>
    </source>
</evidence>
<dbReference type="EMBL" id="AABUYW010000005">
    <property type="protein sequence ID" value="EAJ1076680.1"/>
    <property type="molecule type" value="Genomic_DNA"/>
</dbReference>
<feature type="transmembrane region" description="Helical" evidence="1">
    <location>
        <begin position="34"/>
        <end position="54"/>
    </location>
</feature>
<dbReference type="Proteomes" id="UP000361993">
    <property type="component" value="Unassembled WGS sequence"/>
</dbReference>
<protein>
    <submittedName>
        <fullName evidence="4">Uncharacterized protein</fullName>
    </submittedName>
</protein>
<evidence type="ECO:0000313" key="12">
    <source>
        <dbReference type="Proteomes" id="UP000411403"/>
    </source>
</evidence>
<evidence type="ECO:0000313" key="11">
    <source>
        <dbReference type="Proteomes" id="UP000409545"/>
    </source>
</evidence>
<dbReference type="EMBL" id="AACGFG010000013">
    <property type="protein sequence ID" value="EAK4358855.1"/>
    <property type="molecule type" value="Genomic_DNA"/>
</dbReference>
<name>A0A1B3XAA9_CAMCO</name>
<dbReference type="EMBL" id="AACGUZ010000014">
    <property type="protein sequence ID" value="EAK5104105.1"/>
    <property type="molecule type" value="Genomic_DNA"/>
</dbReference>
<evidence type="ECO:0000313" key="4">
    <source>
        <dbReference type="EMBL" id="EAK4358855.1"/>
    </source>
</evidence>
<evidence type="ECO:0000313" key="10">
    <source>
        <dbReference type="Proteomes" id="UP000365807"/>
    </source>
</evidence>
<dbReference type="GeneID" id="66544186"/>
<dbReference type="Proteomes" id="UP000557830">
    <property type="component" value="Unassembled WGS sequence"/>
</dbReference>
<accession>A0A1B3XAA9</accession>
<dbReference type="STRING" id="195.ATE51_01940"/>
<gene>
    <name evidence="5" type="ORF">B9Q54_07495</name>
    <name evidence="2" type="ORF">BU953_03465</name>
    <name evidence="4" type="ORF">C6T04_08040</name>
    <name evidence="3" type="ORF">CJD00_03575</name>
    <name evidence="6" type="ORF">DYF97_07370</name>
    <name evidence="7" type="ORF">DYU70_08200</name>
</gene>
<dbReference type="RefSeq" id="WP_002776794.1">
    <property type="nucleotide sequence ID" value="NZ_AANHVQ020000006.1"/>
</dbReference>